<dbReference type="AlphaFoldDB" id="A0A0C3CD76"/>
<organism evidence="1 2">
    <name type="scientific">Hebeloma cylindrosporum</name>
    <dbReference type="NCBI Taxonomy" id="76867"/>
    <lineage>
        <taxon>Eukaryota</taxon>
        <taxon>Fungi</taxon>
        <taxon>Dikarya</taxon>
        <taxon>Basidiomycota</taxon>
        <taxon>Agaricomycotina</taxon>
        <taxon>Agaricomycetes</taxon>
        <taxon>Agaricomycetidae</taxon>
        <taxon>Agaricales</taxon>
        <taxon>Agaricineae</taxon>
        <taxon>Hymenogastraceae</taxon>
        <taxon>Hebeloma</taxon>
    </lineage>
</organism>
<dbReference type="EMBL" id="KN831778">
    <property type="protein sequence ID" value="KIM42174.1"/>
    <property type="molecule type" value="Genomic_DNA"/>
</dbReference>
<keyword evidence="2" id="KW-1185">Reference proteome</keyword>
<dbReference type="HOGENOM" id="CLU_2740290_0_0_1"/>
<gene>
    <name evidence="1" type="ORF">M413DRAFT_444637</name>
</gene>
<evidence type="ECO:0000313" key="2">
    <source>
        <dbReference type="Proteomes" id="UP000053424"/>
    </source>
</evidence>
<reference evidence="1 2" key="1">
    <citation type="submission" date="2014-04" db="EMBL/GenBank/DDBJ databases">
        <authorList>
            <consortium name="DOE Joint Genome Institute"/>
            <person name="Kuo A."/>
            <person name="Gay G."/>
            <person name="Dore J."/>
            <person name="Kohler A."/>
            <person name="Nagy L.G."/>
            <person name="Floudas D."/>
            <person name="Copeland A."/>
            <person name="Barry K.W."/>
            <person name="Cichocki N."/>
            <person name="Veneault-Fourrey C."/>
            <person name="LaButti K."/>
            <person name="Lindquist E.A."/>
            <person name="Lipzen A."/>
            <person name="Lundell T."/>
            <person name="Morin E."/>
            <person name="Murat C."/>
            <person name="Sun H."/>
            <person name="Tunlid A."/>
            <person name="Henrissat B."/>
            <person name="Grigoriev I.V."/>
            <person name="Hibbett D.S."/>
            <person name="Martin F."/>
            <person name="Nordberg H.P."/>
            <person name="Cantor M.N."/>
            <person name="Hua S.X."/>
        </authorList>
    </citation>
    <scope>NUCLEOTIDE SEQUENCE [LARGE SCALE GENOMIC DNA]</scope>
    <source>
        <strain evidence="2">h7</strain>
    </source>
</reference>
<name>A0A0C3CD76_HEBCY</name>
<proteinExistence type="predicted"/>
<sequence length="71" mass="8347">MPIFNERDEGYGPTLTQFTYGHYTFHGHYFTIQDTASRCRTLRTAGHYLYNYGHHQVTDANLRLTDITETM</sequence>
<reference evidence="2" key="2">
    <citation type="submission" date="2015-01" db="EMBL/GenBank/DDBJ databases">
        <title>Evolutionary Origins and Diversification of the Mycorrhizal Mutualists.</title>
        <authorList>
            <consortium name="DOE Joint Genome Institute"/>
            <consortium name="Mycorrhizal Genomics Consortium"/>
            <person name="Kohler A."/>
            <person name="Kuo A."/>
            <person name="Nagy L.G."/>
            <person name="Floudas D."/>
            <person name="Copeland A."/>
            <person name="Barry K.W."/>
            <person name="Cichocki N."/>
            <person name="Veneault-Fourrey C."/>
            <person name="LaButti K."/>
            <person name="Lindquist E.A."/>
            <person name="Lipzen A."/>
            <person name="Lundell T."/>
            <person name="Morin E."/>
            <person name="Murat C."/>
            <person name="Riley R."/>
            <person name="Ohm R."/>
            <person name="Sun H."/>
            <person name="Tunlid A."/>
            <person name="Henrissat B."/>
            <person name="Grigoriev I.V."/>
            <person name="Hibbett D.S."/>
            <person name="Martin F."/>
        </authorList>
    </citation>
    <scope>NUCLEOTIDE SEQUENCE [LARGE SCALE GENOMIC DNA]</scope>
    <source>
        <strain evidence="2">h7</strain>
    </source>
</reference>
<accession>A0A0C3CD76</accession>
<dbReference type="Proteomes" id="UP000053424">
    <property type="component" value="Unassembled WGS sequence"/>
</dbReference>
<evidence type="ECO:0000313" key="1">
    <source>
        <dbReference type="EMBL" id="KIM42174.1"/>
    </source>
</evidence>
<protein>
    <submittedName>
        <fullName evidence="1">Uncharacterized protein</fullName>
    </submittedName>
</protein>